<evidence type="ECO:0000313" key="4">
    <source>
        <dbReference type="EMBL" id="TPE43890.1"/>
    </source>
</evidence>
<comment type="similarity">
    <text evidence="1">Belongs to the cycloisomerase 2 family.</text>
</comment>
<dbReference type="InterPro" id="IPR015943">
    <property type="entry name" value="WD40/YVTN_repeat-like_dom_sf"/>
</dbReference>
<dbReference type="PROSITE" id="PS51257">
    <property type="entry name" value="PROKAR_LIPOPROTEIN"/>
    <property type="match status" value="1"/>
</dbReference>
<feature type="chain" id="PRO_5021194335" evidence="3">
    <location>
        <begin position="20"/>
        <end position="402"/>
    </location>
</feature>
<dbReference type="InterPro" id="IPR050282">
    <property type="entry name" value="Cycloisomerase_2"/>
</dbReference>
<dbReference type="PANTHER" id="PTHR30344:SF1">
    <property type="entry name" value="6-PHOSPHOGLUCONOLACTONASE"/>
    <property type="match status" value="1"/>
</dbReference>
<dbReference type="Pfam" id="PF10282">
    <property type="entry name" value="Lactonase"/>
    <property type="match status" value="1"/>
</dbReference>
<accession>A0A501W6G9</accession>
<dbReference type="EMBL" id="VFRQ01000005">
    <property type="protein sequence ID" value="TPE43890.1"/>
    <property type="molecule type" value="Genomic_DNA"/>
</dbReference>
<keyword evidence="5" id="KW-1185">Reference proteome</keyword>
<dbReference type="FunFam" id="2.130.10.10:FF:000306">
    <property type="entry name" value="3-carboxymuconate cyclase"/>
    <property type="match status" value="1"/>
</dbReference>
<dbReference type="Gene3D" id="2.130.10.10">
    <property type="entry name" value="YVTN repeat-like/Quinoprotein amine dehydrogenase"/>
    <property type="match status" value="1"/>
</dbReference>
<evidence type="ECO:0000313" key="5">
    <source>
        <dbReference type="Proteomes" id="UP000316727"/>
    </source>
</evidence>
<feature type="signal peptide" evidence="3">
    <location>
        <begin position="1"/>
        <end position="19"/>
    </location>
</feature>
<dbReference type="GO" id="GO:0017057">
    <property type="term" value="F:6-phosphogluconolactonase activity"/>
    <property type="evidence" value="ECO:0007669"/>
    <property type="project" value="TreeGrafter"/>
</dbReference>
<protein>
    <submittedName>
        <fullName evidence="4">Lactonase family protein</fullName>
    </submittedName>
</protein>
<evidence type="ECO:0000256" key="2">
    <source>
        <dbReference type="ARBA" id="ARBA00022526"/>
    </source>
</evidence>
<comment type="caution">
    <text evidence="4">The sequence shown here is derived from an EMBL/GenBank/DDBJ whole genome shotgun (WGS) entry which is preliminary data.</text>
</comment>
<keyword evidence="3" id="KW-0732">Signal</keyword>
<organism evidence="4 5">
    <name type="scientific">Pontibacter mangrovi</name>
    <dbReference type="NCBI Taxonomy" id="2589816"/>
    <lineage>
        <taxon>Bacteria</taxon>
        <taxon>Pseudomonadati</taxon>
        <taxon>Bacteroidota</taxon>
        <taxon>Cytophagia</taxon>
        <taxon>Cytophagales</taxon>
        <taxon>Hymenobacteraceae</taxon>
        <taxon>Pontibacter</taxon>
    </lineage>
</organism>
<evidence type="ECO:0000256" key="1">
    <source>
        <dbReference type="ARBA" id="ARBA00005564"/>
    </source>
</evidence>
<dbReference type="OrthoDB" id="9790815at2"/>
<keyword evidence="2" id="KW-0119">Carbohydrate metabolism</keyword>
<evidence type="ECO:0000256" key="3">
    <source>
        <dbReference type="SAM" id="SignalP"/>
    </source>
</evidence>
<gene>
    <name evidence="4" type="ORF">FJM65_10695</name>
</gene>
<dbReference type="InterPro" id="IPR019405">
    <property type="entry name" value="Lactonase_7-beta_prop"/>
</dbReference>
<dbReference type="GO" id="GO:0005829">
    <property type="term" value="C:cytosol"/>
    <property type="evidence" value="ECO:0007669"/>
    <property type="project" value="TreeGrafter"/>
</dbReference>
<dbReference type="AlphaFoldDB" id="A0A501W6G9"/>
<keyword evidence="2" id="KW-0313">Glucose metabolism</keyword>
<dbReference type="PANTHER" id="PTHR30344">
    <property type="entry name" value="6-PHOSPHOGLUCONOLACTONASE-RELATED"/>
    <property type="match status" value="1"/>
</dbReference>
<dbReference type="GO" id="GO:0006006">
    <property type="term" value="P:glucose metabolic process"/>
    <property type="evidence" value="ECO:0007669"/>
    <property type="project" value="UniProtKB-KW"/>
</dbReference>
<name>A0A501W6G9_9BACT</name>
<dbReference type="InterPro" id="IPR011048">
    <property type="entry name" value="Haem_d1_sf"/>
</dbReference>
<reference evidence="4 5" key="1">
    <citation type="submission" date="2019-06" db="EMBL/GenBank/DDBJ databases">
        <title>A novel bacterium of genus Pontibacter, isolated from marine sediment.</title>
        <authorList>
            <person name="Huang H."/>
            <person name="Mo K."/>
            <person name="Hu Y."/>
        </authorList>
    </citation>
    <scope>NUCLEOTIDE SEQUENCE [LARGE SCALE GENOMIC DNA]</scope>
    <source>
        <strain evidence="4 5">HB172049</strain>
    </source>
</reference>
<sequence length="402" mass="43030">MRYFPNLIRRMLVNRNALACAGLALAMAACNSGTEQNDTAATTTTAPETMENATFYVGSYAEPDSQSIYLYSLNEQTGELTQLSAIKAGQNPSYLTLSNGGERMYAVNETQEYEGKQSGAVSSFEVSDDGKSLELINQVATGGGAPCYVSVVDGTVLVANYMGGNVAAVPVAEDGKLGQAQVVQHKGTGPNKDRQEKPHAHYIAPSPDGKYVFAVDLGADKVFGYKLENGKLVQHQPSVAFSAAAGSGPRHLAFHPNGKYAYLVHELNSTVTVLKYNPDNGTFSEEQVITTLPADFEGDSYPAAVKVSADGKFVYASNRGHNSIAVFSVGDEGRQLSSVQHMSTGGNWPRDFSISPSGSIMLVANERSNQVTVFKREKNSGKLTATAYEAQVHKPVNIVFRD</sequence>
<dbReference type="Proteomes" id="UP000316727">
    <property type="component" value="Unassembled WGS sequence"/>
</dbReference>
<dbReference type="SUPFAM" id="SSF51004">
    <property type="entry name" value="C-terminal (heme d1) domain of cytochrome cd1-nitrite reductase"/>
    <property type="match status" value="1"/>
</dbReference>
<proteinExistence type="inferred from homology"/>